<dbReference type="GO" id="GO:0000976">
    <property type="term" value="F:transcription cis-regulatory region binding"/>
    <property type="evidence" value="ECO:0007669"/>
    <property type="project" value="TreeGrafter"/>
</dbReference>
<dbReference type="CDD" id="cd00383">
    <property type="entry name" value="trans_reg_C"/>
    <property type="match status" value="1"/>
</dbReference>
<evidence type="ECO:0000313" key="9">
    <source>
        <dbReference type="Proteomes" id="UP000438760"/>
    </source>
</evidence>
<keyword evidence="9" id="KW-1185">Reference proteome</keyword>
<evidence type="ECO:0000256" key="5">
    <source>
        <dbReference type="PROSITE-ProRule" id="PRU01091"/>
    </source>
</evidence>
<dbReference type="OrthoDB" id="9790442at2"/>
<evidence type="ECO:0000259" key="7">
    <source>
        <dbReference type="PROSITE" id="PS51755"/>
    </source>
</evidence>
<dbReference type="EMBL" id="WMJX01000003">
    <property type="protein sequence ID" value="MTG96982.1"/>
    <property type="molecule type" value="Genomic_DNA"/>
</dbReference>
<dbReference type="InterPro" id="IPR001789">
    <property type="entry name" value="Sig_transdc_resp-reg_receiver"/>
</dbReference>
<feature type="domain" description="OmpR/PhoB-type" evidence="7">
    <location>
        <begin position="125"/>
        <end position="222"/>
    </location>
</feature>
<evidence type="ECO:0000256" key="3">
    <source>
        <dbReference type="ARBA" id="ARBA00023125"/>
    </source>
</evidence>
<dbReference type="AlphaFoldDB" id="A0A6I3LLC8"/>
<proteinExistence type="predicted"/>
<dbReference type="SMART" id="SM00448">
    <property type="entry name" value="REC"/>
    <property type="match status" value="1"/>
</dbReference>
<dbReference type="InterPro" id="IPR001867">
    <property type="entry name" value="OmpR/PhoB-type_DNA-bd"/>
</dbReference>
<dbReference type="GO" id="GO:0006355">
    <property type="term" value="P:regulation of DNA-templated transcription"/>
    <property type="evidence" value="ECO:0007669"/>
    <property type="project" value="InterPro"/>
</dbReference>
<dbReference type="PANTHER" id="PTHR48111:SF40">
    <property type="entry name" value="PHOSPHATE REGULON TRANSCRIPTIONAL REGULATORY PROTEIN PHOB"/>
    <property type="match status" value="1"/>
</dbReference>
<dbReference type="Pfam" id="PF00486">
    <property type="entry name" value="Trans_reg_C"/>
    <property type="match status" value="1"/>
</dbReference>
<dbReference type="PROSITE" id="PS51755">
    <property type="entry name" value="OMPR_PHOB"/>
    <property type="match status" value="1"/>
</dbReference>
<keyword evidence="1 4" id="KW-0597">Phosphoprotein</keyword>
<feature type="modified residue" description="4-aspartylphosphate" evidence="4">
    <location>
        <position position="52"/>
    </location>
</feature>
<feature type="DNA-binding region" description="OmpR/PhoB-type" evidence="5">
    <location>
        <begin position="125"/>
        <end position="222"/>
    </location>
</feature>
<comment type="caution">
    <text evidence="8">The sequence shown here is derived from an EMBL/GenBank/DDBJ whole genome shotgun (WGS) entry which is preliminary data.</text>
</comment>
<dbReference type="SMART" id="SM00862">
    <property type="entry name" value="Trans_reg_C"/>
    <property type="match status" value="1"/>
</dbReference>
<name>A0A6I3LLC8_9FLAO</name>
<evidence type="ECO:0000259" key="6">
    <source>
        <dbReference type="PROSITE" id="PS50110"/>
    </source>
</evidence>
<feature type="domain" description="Response regulatory" evidence="6">
    <location>
        <begin position="3"/>
        <end position="117"/>
    </location>
</feature>
<evidence type="ECO:0000256" key="4">
    <source>
        <dbReference type="PROSITE-ProRule" id="PRU00169"/>
    </source>
</evidence>
<dbReference type="Gene3D" id="1.10.10.10">
    <property type="entry name" value="Winged helix-like DNA-binding domain superfamily/Winged helix DNA-binding domain"/>
    <property type="match status" value="1"/>
</dbReference>
<dbReference type="InterPro" id="IPR036388">
    <property type="entry name" value="WH-like_DNA-bd_sf"/>
</dbReference>
<reference evidence="8 9" key="1">
    <citation type="submission" date="2019-11" db="EMBL/GenBank/DDBJ databases">
        <title>Genome of Strain BIT-d1.</title>
        <authorList>
            <person name="Yang Y."/>
        </authorList>
    </citation>
    <scope>NUCLEOTIDE SEQUENCE [LARGE SCALE GENOMIC DNA]</scope>
    <source>
        <strain evidence="8 9">BIT-d1</strain>
    </source>
</reference>
<accession>A0A6I3LLC8</accession>
<dbReference type="CDD" id="cd17574">
    <property type="entry name" value="REC_OmpR"/>
    <property type="match status" value="1"/>
</dbReference>
<dbReference type="InterPro" id="IPR039420">
    <property type="entry name" value="WalR-like"/>
</dbReference>
<dbReference type="InterPro" id="IPR011006">
    <property type="entry name" value="CheY-like_superfamily"/>
</dbReference>
<keyword evidence="3 5" id="KW-0238">DNA-binding</keyword>
<dbReference type="SUPFAM" id="SSF52172">
    <property type="entry name" value="CheY-like"/>
    <property type="match status" value="1"/>
</dbReference>
<dbReference type="Gene3D" id="3.40.50.2300">
    <property type="match status" value="1"/>
</dbReference>
<organism evidence="8 9">
    <name type="scientific">Myroides albus</name>
    <dbReference type="NCBI Taxonomy" id="2562892"/>
    <lineage>
        <taxon>Bacteria</taxon>
        <taxon>Pseudomonadati</taxon>
        <taxon>Bacteroidota</taxon>
        <taxon>Flavobacteriia</taxon>
        <taxon>Flavobacteriales</taxon>
        <taxon>Flavobacteriaceae</taxon>
        <taxon>Myroides</taxon>
    </lineage>
</organism>
<evidence type="ECO:0000256" key="1">
    <source>
        <dbReference type="ARBA" id="ARBA00022553"/>
    </source>
</evidence>
<gene>
    <name evidence="8" type="ORF">GJV76_02290</name>
</gene>
<sequence length="227" mass="26247">MYKLLLVEDDIDYGTVIQQYLGICGFEVKWFTTPEEVIDTVTQEHFDLAILDIMLPQKDGFTLSKEINTVLPNLPFLFLTAKNQSIDRLMGLKLGADDYISKTCDPEELKLRIENILKRTAVQKTEQYSLGSYTFNPIQLKLSHPSETIRLTERERDLLLLLISHNGDIISREEILQKLWPSADYFNGRSLDVFITRLRKYFLHDESISINSLRGVGFEICLNVKKI</sequence>
<dbReference type="GO" id="GO:0000156">
    <property type="term" value="F:phosphorelay response regulator activity"/>
    <property type="evidence" value="ECO:0007669"/>
    <property type="project" value="TreeGrafter"/>
</dbReference>
<keyword evidence="2" id="KW-0902">Two-component regulatory system</keyword>
<evidence type="ECO:0000256" key="2">
    <source>
        <dbReference type="ARBA" id="ARBA00023012"/>
    </source>
</evidence>
<dbReference type="RefSeq" id="WP_155091032.1">
    <property type="nucleotide sequence ID" value="NZ_CP102754.1"/>
</dbReference>
<dbReference type="PANTHER" id="PTHR48111">
    <property type="entry name" value="REGULATOR OF RPOS"/>
    <property type="match status" value="1"/>
</dbReference>
<evidence type="ECO:0000313" key="8">
    <source>
        <dbReference type="EMBL" id="MTG96982.1"/>
    </source>
</evidence>
<dbReference type="GO" id="GO:0032993">
    <property type="term" value="C:protein-DNA complex"/>
    <property type="evidence" value="ECO:0007669"/>
    <property type="project" value="TreeGrafter"/>
</dbReference>
<dbReference type="GO" id="GO:0005829">
    <property type="term" value="C:cytosol"/>
    <property type="evidence" value="ECO:0007669"/>
    <property type="project" value="TreeGrafter"/>
</dbReference>
<dbReference type="PROSITE" id="PS50110">
    <property type="entry name" value="RESPONSE_REGULATORY"/>
    <property type="match status" value="1"/>
</dbReference>
<protein>
    <submittedName>
        <fullName evidence="8">Response regulator</fullName>
    </submittedName>
</protein>
<dbReference type="Proteomes" id="UP000438760">
    <property type="component" value="Unassembled WGS sequence"/>
</dbReference>
<dbReference type="Pfam" id="PF00072">
    <property type="entry name" value="Response_reg"/>
    <property type="match status" value="1"/>
</dbReference>